<dbReference type="PROSITE" id="PS51724">
    <property type="entry name" value="SPOR"/>
    <property type="match status" value="1"/>
</dbReference>
<proteinExistence type="inferred from homology"/>
<evidence type="ECO:0000313" key="9">
    <source>
        <dbReference type="EMBL" id="MDN4120192.1"/>
    </source>
</evidence>
<evidence type="ECO:0000256" key="2">
    <source>
        <dbReference type="ARBA" id="ARBA00023239"/>
    </source>
</evidence>
<dbReference type="EMBL" id="JAJHNU010000001">
    <property type="protein sequence ID" value="MDN4120192.1"/>
    <property type="molecule type" value="Genomic_DNA"/>
</dbReference>
<name>A0ABT8EFX1_9BURK</name>
<comment type="function">
    <text evidence="4">Lytic transglycosylase with a strong preference for naked glycan strands that lack stem peptides.</text>
</comment>
<accession>A0ABT8EFX1</accession>
<dbReference type="InterPro" id="IPR012997">
    <property type="entry name" value="RplA"/>
</dbReference>
<feature type="chain" id="PRO_5045762155" description="Endolytic peptidoglycan transglycosylase RlpA" evidence="7">
    <location>
        <begin position="22"/>
        <end position="355"/>
    </location>
</feature>
<feature type="region of interest" description="Disordered" evidence="6">
    <location>
        <begin position="25"/>
        <end position="52"/>
    </location>
</feature>
<evidence type="ECO:0000259" key="8">
    <source>
        <dbReference type="PROSITE" id="PS51724"/>
    </source>
</evidence>
<dbReference type="InterPro" id="IPR036908">
    <property type="entry name" value="RlpA-like_sf"/>
</dbReference>
<dbReference type="Proteomes" id="UP001168613">
    <property type="component" value="Unassembled WGS sequence"/>
</dbReference>
<evidence type="ECO:0000313" key="10">
    <source>
        <dbReference type="Proteomes" id="UP001168613"/>
    </source>
</evidence>
<dbReference type="HAMAP" id="MF_02071">
    <property type="entry name" value="RlpA"/>
    <property type="match status" value="1"/>
</dbReference>
<dbReference type="RefSeq" id="WP_266122476.1">
    <property type="nucleotide sequence ID" value="NZ_JAJHNU010000001.1"/>
</dbReference>
<dbReference type="PANTHER" id="PTHR34183">
    <property type="entry name" value="ENDOLYTIC PEPTIDOGLYCAN TRANSGLYCOSYLASE RLPA"/>
    <property type="match status" value="1"/>
</dbReference>
<keyword evidence="4" id="KW-0449">Lipoprotein</keyword>
<keyword evidence="4" id="KW-0564">Palmitate</keyword>
<comment type="subcellular location">
    <subcellularLocation>
        <location evidence="4">Cell membrane</location>
        <topology evidence="4">Lipid-anchor</topology>
    </subcellularLocation>
</comment>
<evidence type="ECO:0000256" key="6">
    <source>
        <dbReference type="SAM" id="MobiDB-lite"/>
    </source>
</evidence>
<dbReference type="Gene3D" id="2.40.40.10">
    <property type="entry name" value="RlpA-like domain"/>
    <property type="match status" value="1"/>
</dbReference>
<keyword evidence="3 4" id="KW-0961">Cell wall biogenesis/degradation</keyword>
<dbReference type="Pfam" id="PF05036">
    <property type="entry name" value="SPOR"/>
    <property type="match status" value="1"/>
</dbReference>
<organism evidence="9 10">
    <name type="scientific">Alcaligenes endophyticus</name>
    <dbReference type="NCBI Taxonomy" id="1929088"/>
    <lineage>
        <taxon>Bacteria</taxon>
        <taxon>Pseudomonadati</taxon>
        <taxon>Pseudomonadota</taxon>
        <taxon>Betaproteobacteria</taxon>
        <taxon>Burkholderiales</taxon>
        <taxon>Alcaligenaceae</taxon>
        <taxon>Alcaligenes</taxon>
    </lineage>
</organism>
<gene>
    <name evidence="4" type="primary">rlpA</name>
    <name evidence="9" type="ORF">LMS43_02695</name>
</gene>
<dbReference type="InterPro" id="IPR009009">
    <property type="entry name" value="RlpA-like_DPBB"/>
</dbReference>
<keyword evidence="1 7" id="KW-0732">Signal</keyword>
<evidence type="ECO:0000256" key="4">
    <source>
        <dbReference type="HAMAP-Rule" id="MF_02071"/>
    </source>
</evidence>
<feature type="region of interest" description="Disordered" evidence="6">
    <location>
        <begin position="237"/>
        <end position="278"/>
    </location>
</feature>
<protein>
    <recommendedName>
        <fullName evidence="4">Endolytic peptidoglycan transglycosylase RlpA</fullName>
        <ecNumber evidence="4">4.2.2.-</ecNumber>
    </recommendedName>
</protein>
<dbReference type="NCBIfam" id="TIGR00413">
    <property type="entry name" value="rlpA"/>
    <property type="match status" value="1"/>
</dbReference>
<dbReference type="Gene3D" id="3.30.70.1070">
    <property type="entry name" value="Sporulation related repeat"/>
    <property type="match status" value="1"/>
</dbReference>
<comment type="similarity">
    <text evidence="4 5">Belongs to the RlpA family.</text>
</comment>
<dbReference type="InterPro" id="IPR007730">
    <property type="entry name" value="SPOR-like_dom"/>
</dbReference>
<dbReference type="Pfam" id="PF03330">
    <property type="entry name" value="DPBB_1"/>
    <property type="match status" value="1"/>
</dbReference>
<keyword evidence="4" id="KW-1003">Cell membrane</keyword>
<dbReference type="SUPFAM" id="SSF50685">
    <property type="entry name" value="Barwin-like endoglucanases"/>
    <property type="match status" value="1"/>
</dbReference>
<feature type="signal peptide" evidence="7">
    <location>
        <begin position="1"/>
        <end position="21"/>
    </location>
</feature>
<dbReference type="PANTHER" id="PTHR34183:SF1">
    <property type="entry name" value="ENDOLYTIC PEPTIDOGLYCAN TRANSGLYCOSYLASE RLPA"/>
    <property type="match status" value="1"/>
</dbReference>
<sequence length="355" mass="38106">MSLRRRLYLLPALLLACAILAACSSGPRKSSGGRVVTTQGGGYYKDDGPGSSPPKDIHLIPNAVPRIEPLAKANTRPYTVLGKSFTPLTDHRSFRQTGTASWYGRKFHGQKTANGETYDMYAMTAAHPTLPIPSYAKVSRPGSGQSVIVRINDRGPFHSSRIIDLSYVAAAKLGLIGPGSGTVVVQAITPDEIRAGNYGNNTAPEAPPPKPAGNGLHLEPDRDQHGLEALIAASAVSDTAQTDDSFIEETDNTPSWSRNQEDQQLAIRPSDRPSSTNGTGIYLQFGAFSAPQNASNLASRLNQQIRSIEVRSAEVEAVNTLYRVQIGPYPTRTEAVNAALRIQQHTGEKPSLAVR</sequence>
<keyword evidence="10" id="KW-1185">Reference proteome</keyword>
<evidence type="ECO:0000256" key="1">
    <source>
        <dbReference type="ARBA" id="ARBA00022729"/>
    </source>
</evidence>
<feature type="domain" description="SPOR" evidence="8">
    <location>
        <begin position="275"/>
        <end position="355"/>
    </location>
</feature>
<reference evidence="9" key="1">
    <citation type="submission" date="2021-11" db="EMBL/GenBank/DDBJ databases">
        <title>Draft genome sequence of Alcaligenes endophyticus type strain CCUG 75668T.</title>
        <authorList>
            <person name="Salva-Serra F."/>
            <person name="Duran R.E."/>
            <person name="Seeger M."/>
            <person name="Moore E.R.B."/>
            <person name="Jaen-Luchoro D."/>
        </authorList>
    </citation>
    <scope>NUCLEOTIDE SEQUENCE</scope>
    <source>
        <strain evidence="9">CCUG 75668</strain>
    </source>
</reference>
<evidence type="ECO:0000256" key="5">
    <source>
        <dbReference type="RuleBase" id="RU003495"/>
    </source>
</evidence>
<feature type="region of interest" description="Disordered" evidence="6">
    <location>
        <begin position="195"/>
        <end position="221"/>
    </location>
</feature>
<dbReference type="CDD" id="cd22268">
    <property type="entry name" value="DPBB_RlpA-like"/>
    <property type="match status" value="1"/>
</dbReference>
<dbReference type="EC" id="4.2.2.-" evidence="4"/>
<comment type="caution">
    <text evidence="9">The sequence shown here is derived from an EMBL/GenBank/DDBJ whole genome shotgun (WGS) entry which is preliminary data.</text>
</comment>
<dbReference type="InterPro" id="IPR034718">
    <property type="entry name" value="RlpA"/>
</dbReference>
<dbReference type="InterPro" id="IPR036680">
    <property type="entry name" value="SPOR-like_sf"/>
</dbReference>
<keyword evidence="2 4" id="KW-0456">Lyase</keyword>
<keyword evidence="4" id="KW-0472">Membrane</keyword>
<dbReference type="PROSITE" id="PS51257">
    <property type="entry name" value="PROKAR_LIPOPROTEIN"/>
    <property type="match status" value="1"/>
</dbReference>
<evidence type="ECO:0000256" key="7">
    <source>
        <dbReference type="SAM" id="SignalP"/>
    </source>
</evidence>
<dbReference type="SUPFAM" id="SSF110997">
    <property type="entry name" value="Sporulation related repeat"/>
    <property type="match status" value="1"/>
</dbReference>
<evidence type="ECO:0000256" key="3">
    <source>
        <dbReference type="ARBA" id="ARBA00023316"/>
    </source>
</evidence>